<feature type="domain" description="Fibronectin type III-like" evidence="3">
    <location>
        <begin position="590"/>
        <end position="670"/>
    </location>
</feature>
<evidence type="ECO:0000259" key="3">
    <source>
        <dbReference type="SMART" id="SM01217"/>
    </source>
</evidence>
<dbReference type="Pfam" id="PF01915">
    <property type="entry name" value="Glyco_hydro_3_C"/>
    <property type="match status" value="1"/>
</dbReference>
<dbReference type="InterPro" id="IPR017853">
    <property type="entry name" value="GH"/>
</dbReference>
<protein>
    <submittedName>
        <fullName evidence="4">Glycoside hydrolase family 3 C-terminal domain-containing protein</fullName>
    </submittedName>
</protein>
<keyword evidence="5" id="KW-1185">Reference proteome</keyword>
<dbReference type="InterPro" id="IPR050288">
    <property type="entry name" value="Cellulose_deg_GH3"/>
</dbReference>
<dbReference type="InterPro" id="IPR013783">
    <property type="entry name" value="Ig-like_fold"/>
</dbReference>
<reference evidence="5" key="1">
    <citation type="journal article" date="2019" name="Int. J. Syst. Evol. Microbiol.">
        <title>The Global Catalogue of Microorganisms (GCM) 10K type strain sequencing project: providing services to taxonomists for standard genome sequencing and annotation.</title>
        <authorList>
            <consortium name="The Broad Institute Genomics Platform"/>
            <consortium name="The Broad Institute Genome Sequencing Center for Infectious Disease"/>
            <person name="Wu L."/>
            <person name="Ma J."/>
        </authorList>
    </citation>
    <scope>NUCLEOTIDE SEQUENCE [LARGE SCALE GENOMIC DNA]</scope>
    <source>
        <strain evidence="5">JCM 14234</strain>
    </source>
</reference>
<keyword evidence="2 4" id="KW-0378">Hydrolase</keyword>
<gene>
    <name evidence="4" type="ORF">GCM10010528_26580</name>
</gene>
<dbReference type="Gene3D" id="3.20.20.300">
    <property type="entry name" value="Glycoside hydrolase, family 3, N-terminal domain"/>
    <property type="match status" value="2"/>
</dbReference>
<proteinExistence type="inferred from homology"/>
<dbReference type="PANTHER" id="PTHR42715">
    <property type="entry name" value="BETA-GLUCOSIDASE"/>
    <property type="match status" value="1"/>
</dbReference>
<dbReference type="Gene3D" id="3.40.50.1700">
    <property type="entry name" value="Glycoside hydrolase family 3 C-terminal domain"/>
    <property type="match status" value="2"/>
</dbReference>
<evidence type="ECO:0000313" key="5">
    <source>
        <dbReference type="Proteomes" id="UP001501035"/>
    </source>
</evidence>
<dbReference type="InterPro" id="IPR036881">
    <property type="entry name" value="Glyco_hydro_3_C_sf"/>
</dbReference>
<dbReference type="InterPro" id="IPR026891">
    <property type="entry name" value="Fn3-like"/>
</dbReference>
<evidence type="ECO:0000256" key="2">
    <source>
        <dbReference type="ARBA" id="ARBA00022801"/>
    </source>
</evidence>
<dbReference type="Pfam" id="PF00933">
    <property type="entry name" value="Glyco_hydro_3"/>
    <property type="match status" value="1"/>
</dbReference>
<dbReference type="SUPFAM" id="SSF51445">
    <property type="entry name" value="(Trans)glycosidases"/>
    <property type="match status" value="1"/>
</dbReference>
<dbReference type="RefSeq" id="WP_290706030.1">
    <property type="nucleotide sequence ID" value="NZ_BAAAVS010000056.1"/>
</dbReference>
<accession>A0ABP6LJD1</accession>
<evidence type="ECO:0000313" key="4">
    <source>
        <dbReference type="EMBL" id="GAA3046054.1"/>
    </source>
</evidence>
<dbReference type="PANTHER" id="PTHR42715:SF10">
    <property type="entry name" value="BETA-GLUCOSIDASE"/>
    <property type="match status" value="1"/>
</dbReference>
<dbReference type="Gene3D" id="2.60.40.10">
    <property type="entry name" value="Immunoglobulins"/>
    <property type="match status" value="1"/>
</dbReference>
<dbReference type="SUPFAM" id="SSF52279">
    <property type="entry name" value="Beta-D-glucan exohydrolase, C-terminal domain"/>
    <property type="match status" value="1"/>
</dbReference>
<sequence>MASKPADHRARASQIVAALTVEQKAAITSGASFWETVAIADAGIAALTLTDGPHGIRKQVQGADALGLNDSVVAVCFPPAVALAAAFDPALAGEVGDALGRACLAEKVGVLLGPGINMKRSALGGRNFEYYAEDPFLAGRMAAAYVRGVQQHGVGTSVKHFAANNQETERFRVSADIDPRPLHEIYLRAFEYVVRSAQPWSVMAAYNKLNGTYATEDHWLLTDTLRRRWGFEGIVVSDWGAVDDRVAAVAAGLDLEMPSSNGLGPAAIVAAVDDGVLSEAALDECAGRVVALALAAGANAVDTSYDRDAQHELAVTIARRCIVLLQNQPIDGRPVLPLTPSGRLAVIGEFARTPRYQGGGSSKVNPTQVDAALDAIAARAAHEVVFEPGFTLDGSGEPDLAARAVHAARTAEVVLVFLGVPAGDESEGFDRTDWQLPPAQLRLLEQVLAVNPRTVVVLSHGSVVDLAQIVAAPAVVDGLLLGEGGGTALADILFGFDDPSGRLAETIPLRLADGPAYLDFPGELLHVRYGEGVFVGYRWYDAREIPVQFPFGHGLSYTTTTFTEITATPSDVGVDVGVTVTNTGERAGRVVVQVYAGLERSVVARPPRELKGMAALAVAAGERRRVTVTVPRAELAYWDRRAGGPAAGGAMAGGWVVEGGDYRIDVGHSSRDIDASVTVTVVGDSAAQPLSLDSTLSELLAVPAGRAAILGQMRKSLGLTEIDPALEQLIGSIPLRRVVPMMGIDPAELEALLARG</sequence>
<dbReference type="InterPro" id="IPR036962">
    <property type="entry name" value="Glyco_hydro_3_N_sf"/>
</dbReference>
<dbReference type="GO" id="GO:0016787">
    <property type="term" value="F:hydrolase activity"/>
    <property type="evidence" value="ECO:0007669"/>
    <property type="project" value="UniProtKB-KW"/>
</dbReference>
<dbReference type="Proteomes" id="UP001501035">
    <property type="component" value="Unassembled WGS sequence"/>
</dbReference>
<evidence type="ECO:0000256" key="1">
    <source>
        <dbReference type="ARBA" id="ARBA00005336"/>
    </source>
</evidence>
<dbReference type="PRINTS" id="PR00133">
    <property type="entry name" value="GLHYDRLASE3"/>
</dbReference>
<comment type="caution">
    <text evidence="4">The sequence shown here is derived from an EMBL/GenBank/DDBJ whole genome shotgun (WGS) entry which is preliminary data.</text>
</comment>
<comment type="similarity">
    <text evidence="1">Belongs to the glycosyl hydrolase 3 family.</text>
</comment>
<name>A0ABP6LJD1_9ACTN</name>
<organism evidence="4 5">
    <name type="scientific">Gordonia defluvii</name>
    <dbReference type="NCBI Taxonomy" id="283718"/>
    <lineage>
        <taxon>Bacteria</taxon>
        <taxon>Bacillati</taxon>
        <taxon>Actinomycetota</taxon>
        <taxon>Actinomycetes</taxon>
        <taxon>Mycobacteriales</taxon>
        <taxon>Gordoniaceae</taxon>
        <taxon>Gordonia</taxon>
    </lineage>
</organism>
<dbReference type="EMBL" id="BAAAVS010000056">
    <property type="protein sequence ID" value="GAA3046054.1"/>
    <property type="molecule type" value="Genomic_DNA"/>
</dbReference>
<dbReference type="InterPro" id="IPR002772">
    <property type="entry name" value="Glyco_hydro_3_C"/>
</dbReference>
<dbReference type="InterPro" id="IPR001764">
    <property type="entry name" value="Glyco_hydro_3_N"/>
</dbReference>
<dbReference type="Pfam" id="PF14310">
    <property type="entry name" value="Fn3-like"/>
    <property type="match status" value="1"/>
</dbReference>
<dbReference type="SMART" id="SM01217">
    <property type="entry name" value="Fn3_like"/>
    <property type="match status" value="1"/>
</dbReference>